<accession>A0A366IQ53</accession>
<sequence length="227" mass="25217">MQKWIWIGAAAAIVAFIGIVYLANDSLSVRIGAWAQFIATLGSVFAAFLAFRTADANRKQANEANQAMAEATRPQLSLTVTPNTYGPPQDNSVTGLHLTIANQSKFNVDDCRVYWEMAGGSISRKEIGPIIADGDPSSRGFGDSVAYASGLMSYATVTLGLHEMFKPSTIRVIFYYSSTFSNGEWMETHYWTTRDAIEDPRSSNWKLVHTYDPPKWIPRSLMSKQWN</sequence>
<dbReference type="RefSeq" id="WP_147233196.1">
    <property type="nucleotide sequence ID" value="NZ_QNSB01000001.1"/>
</dbReference>
<evidence type="ECO:0000313" key="2">
    <source>
        <dbReference type="EMBL" id="RBP74481.1"/>
    </source>
</evidence>
<comment type="caution">
    <text evidence="2">The sequence shown here is derived from an EMBL/GenBank/DDBJ whole genome shotgun (WGS) entry which is preliminary data.</text>
</comment>
<dbReference type="EMBL" id="QNSB01000001">
    <property type="protein sequence ID" value="RBP74481.1"/>
    <property type="molecule type" value="Genomic_DNA"/>
</dbReference>
<name>A0A366IQ53_9MICO</name>
<proteinExistence type="predicted"/>
<evidence type="ECO:0000256" key="1">
    <source>
        <dbReference type="SAM" id="Phobius"/>
    </source>
</evidence>
<protein>
    <submittedName>
        <fullName evidence="2">Uncharacterized protein</fullName>
    </submittedName>
</protein>
<evidence type="ECO:0000313" key="3">
    <source>
        <dbReference type="Proteomes" id="UP000253509"/>
    </source>
</evidence>
<reference evidence="2 3" key="1">
    <citation type="submission" date="2018-06" db="EMBL/GenBank/DDBJ databases">
        <title>Freshwater and sediment microbial communities from various areas in North America, analyzing microbe dynamics in response to fracking.</title>
        <authorList>
            <person name="Lamendella R."/>
        </authorList>
    </citation>
    <scope>NUCLEOTIDE SEQUENCE [LARGE SCALE GENOMIC DNA]</scope>
    <source>
        <strain evidence="2 3">3b_TX</strain>
    </source>
</reference>
<dbReference type="Proteomes" id="UP000253509">
    <property type="component" value="Unassembled WGS sequence"/>
</dbReference>
<organism evidence="2 3">
    <name type="scientific">Brevibacterium celere</name>
    <dbReference type="NCBI Taxonomy" id="225845"/>
    <lineage>
        <taxon>Bacteria</taxon>
        <taxon>Bacillati</taxon>
        <taxon>Actinomycetota</taxon>
        <taxon>Actinomycetes</taxon>
        <taxon>Micrococcales</taxon>
        <taxon>Brevibacteriaceae</taxon>
        <taxon>Brevibacterium</taxon>
    </lineage>
</organism>
<keyword evidence="1" id="KW-1133">Transmembrane helix</keyword>
<dbReference type="AlphaFoldDB" id="A0A366IQ53"/>
<feature type="transmembrane region" description="Helical" evidence="1">
    <location>
        <begin position="29"/>
        <end position="51"/>
    </location>
</feature>
<feature type="transmembrane region" description="Helical" evidence="1">
    <location>
        <begin position="5"/>
        <end position="23"/>
    </location>
</feature>
<gene>
    <name evidence="2" type="ORF">DFO65_101200</name>
</gene>
<keyword evidence="1" id="KW-0472">Membrane</keyword>
<keyword evidence="3" id="KW-1185">Reference proteome</keyword>
<keyword evidence="1" id="KW-0812">Transmembrane</keyword>